<dbReference type="Pfam" id="PF18962">
    <property type="entry name" value="Por_Secre_tail"/>
    <property type="match status" value="1"/>
</dbReference>
<evidence type="ECO:0000313" key="3">
    <source>
        <dbReference type="Proteomes" id="UP001596405"/>
    </source>
</evidence>
<accession>A0ABW2DMG8</accession>
<dbReference type="Proteomes" id="UP001596405">
    <property type="component" value="Unassembled WGS sequence"/>
</dbReference>
<reference evidence="3" key="1">
    <citation type="journal article" date="2019" name="Int. J. Syst. Evol. Microbiol.">
        <title>The Global Catalogue of Microorganisms (GCM) 10K type strain sequencing project: providing services to taxonomists for standard genome sequencing and annotation.</title>
        <authorList>
            <consortium name="The Broad Institute Genomics Platform"/>
            <consortium name="The Broad Institute Genome Sequencing Center for Infectious Disease"/>
            <person name="Wu L."/>
            <person name="Ma J."/>
        </authorList>
    </citation>
    <scope>NUCLEOTIDE SEQUENCE [LARGE SCALE GENOMIC DNA]</scope>
    <source>
        <strain evidence="3">CGMCC 4.7393</strain>
    </source>
</reference>
<name>A0ABW2DMG8_9BACT</name>
<sequence>MATLPCYSQNLIMRIIVEDAIGQKDSVSLGIHDQSTLGMNSELGESNIFGEPFDDLDIRVIQRERTSMSCVNKGIFGSNGEITGEWFPTNTDSKIDLRPFVSFDSFSGFFEIIIKAKNYPLTVSGYYSEMNNGHLASYSSVYLMSSDCGNYGSNGLRYDSKKSVLFTLPDNSRPTLVAHFTHEVGIKESKEESAAISLYPNPTTGRLKIISNIGKLKKPSLTIFDMLGRQVLTGVIESNNDVDLSQLLPGNYLIEITEGRNVIRRRFVKI</sequence>
<dbReference type="NCBIfam" id="TIGR04183">
    <property type="entry name" value="Por_Secre_tail"/>
    <property type="match status" value="1"/>
</dbReference>
<dbReference type="InterPro" id="IPR026444">
    <property type="entry name" value="Secre_tail"/>
</dbReference>
<evidence type="ECO:0000313" key="2">
    <source>
        <dbReference type="EMBL" id="MFC6998220.1"/>
    </source>
</evidence>
<feature type="domain" description="Secretion system C-terminal sorting" evidence="1">
    <location>
        <begin position="198"/>
        <end position="266"/>
    </location>
</feature>
<keyword evidence="3" id="KW-1185">Reference proteome</keyword>
<organism evidence="2 3">
    <name type="scientific">Rufibacter roseus</name>
    <dbReference type="NCBI Taxonomy" id="1567108"/>
    <lineage>
        <taxon>Bacteria</taxon>
        <taxon>Pseudomonadati</taxon>
        <taxon>Bacteroidota</taxon>
        <taxon>Cytophagia</taxon>
        <taxon>Cytophagales</taxon>
        <taxon>Hymenobacteraceae</taxon>
        <taxon>Rufibacter</taxon>
    </lineage>
</organism>
<gene>
    <name evidence="2" type="ORF">ACFQHR_11325</name>
</gene>
<dbReference type="EMBL" id="JBHSYQ010000004">
    <property type="protein sequence ID" value="MFC6998220.1"/>
    <property type="molecule type" value="Genomic_DNA"/>
</dbReference>
<protein>
    <submittedName>
        <fullName evidence="2">T9SS type A sorting domain-containing protein</fullName>
    </submittedName>
</protein>
<proteinExistence type="predicted"/>
<comment type="caution">
    <text evidence="2">The sequence shown here is derived from an EMBL/GenBank/DDBJ whole genome shotgun (WGS) entry which is preliminary data.</text>
</comment>
<evidence type="ECO:0000259" key="1">
    <source>
        <dbReference type="Pfam" id="PF18962"/>
    </source>
</evidence>